<sequence length="150" mass="17071">MLLEWCYSRARVRHGVLEPQTFNSSLECLQACSPKPPNGSNVVNGGVTGPVAYRDTGQKASPRTAVIKIIILFPKHAAYRDGGSSDRLYFCVPLILTVVLSTRTSNLVEKRRSYGDLKWWWYGGDVNSNLKKEVWELKFWEGKKWVFGFK</sequence>
<dbReference type="Proteomes" id="UP000326396">
    <property type="component" value="Linkage Group LG11"/>
</dbReference>
<comment type="caution">
    <text evidence="1">The sequence shown here is derived from an EMBL/GenBank/DDBJ whole genome shotgun (WGS) entry which is preliminary data.</text>
</comment>
<name>A0A5N6PRH5_9ASTR</name>
<dbReference type="AlphaFoldDB" id="A0A5N6PRH5"/>
<gene>
    <name evidence="1" type="ORF">E3N88_07048</name>
</gene>
<protein>
    <submittedName>
        <fullName evidence="1">Uncharacterized protein</fullName>
    </submittedName>
</protein>
<reference evidence="1 2" key="1">
    <citation type="submission" date="2019-05" db="EMBL/GenBank/DDBJ databases">
        <title>Mikania micrantha, genome provides insights into the molecular mechanism of rapid growth.</title>
        <authorList>
            <person name="Liu B."/>
        </authorList>
    </citation>
    <scope>NUCLEOTIDE SEQUENCE [LARGE SCALE GENOMIC DNA]</scope>
    <source>
        <strain evidence="1">NLD-2019</strain>
        <tissue evidence="1">Leaf</tissue>
    </source>
</reference>
<evidence type="ECO:0000313" key="1">
    <source>
        <dbReference type="EMBL" id="KAD6796152.1"/>
    </source>
</evidence>
<keyword evidence="2" id="KW-1185">Reference proteome</keyword>
<dbReference type="EMBL" id="SZYD01000003">
    <property type="protein sequence ID" value="KAD6796152.1"/>
    <property type="molecule type" value="Genomic_DNA"/>
</dbReference>
<organism evidence="1 2">
    <name type="scientific">Mikania micrantha</name>
    <name type="common">bitter vine</name>
    <dbReference type="NCBI Taxonomy" id="192012"/>
    <lineage>
        <taxon>Eukaryota</taxon>
        <taxon>Viridiplantae</taxon>
        <taxon>Streptophyta</taxon>
        <taxon>Embryophyta</taxon>
        <taxon>Tracheophyta</taxon>
        <taxon>Spermatophyta</taxon>
        <taxon>Magnoliopsida</taxon>
        <taxon>eudicotyledons</taxon>
        <taxon>Gunneridae</taxon>
        <taxon>Pentapetalae</taxon>
        <taxon>asterids</taxon>
        <taxon>campanulids</taxon>
        <taxon>Asterales</taxon>
        <taxon>Asteraceae</taxon>
        <taxon>Asteroideae</taxon>
        <taxon>Heliantheae alliance</taxon>
        <taxon>Eupatorieae</taxon>
        <taxon>Mikania</taxon>
    </lineage>
</organism>
<evidence type="ECO:0000313" key="2">
    <source>
        <dbReference type="Proteomes" id="UP000326396"/>
    </source>
</evidence>
<accession>A0A5N6PRH5</accession>
<proteinExistence type="predicted"/>